<dbReference type="EMBL" id="CP046973">
    <property type="protein sequence ID" value="QGZ91877.1"/>
    <property type="molecule type" value="Genomic_DNA"/>
</dbReference>
<proteinExistence type="predicted"/>
<sequence length="76" mass="8846">MSSIKPIYWQEYLQKLRLTREKLQVGDAIEVSNGLWEWIPADAPDSCDWFPWEVMEANEIEDDSRPVICSICSQNA</sequence>
<dbReference type="AlphaFoldDB" id="A0A857D8B6"/>
<name>A0A857D8B6_MICAE</name>
<dbReference type="Proteomes" id="UP000438345">
    <property type="component" value="Chromosome"/>
</dbReference>
<organism evidence="1 2">
    <name type="scientific">Microcystis aeruginosa FD4</name>
    <dbReference type="NCBI Taxonomy" id="2686288"/>
    <lineage>
        <taxon>Bacteria</taxon>
        <taxon>Bacillati</taxon>
        <taxon>Cyanobacteriota</taxon>
        <taxon>Cyanophyceae</taxon>
        <taxon>Oscillatoriophycideae</taxon>
        <taxon>Chroococcales</taxon>
        <taxon>Microcystaceae</taxon>
        <taxon>Microcystis</taxon>
    </lineage>
</organism>
<evidence type="ECO:0000313" key="2">
    <source>
        <dbReference type="Proteomes" id="UP000438345"/>
    </source>
</evidence>
<evidence type="ECO:0000313" key="1">
    <source>
        <dbReference type="EMBL" id="QGZ91877.1"/>
    </source>
</evidence>
<reference evidence="1 2" key="1">
    <citation type="submission" date="2019-12" db="EMBL/GenBank/DDBJ databases">
        <title>Complete genome sequence of Microcystis aeruginosa strain FD4.</title>
        <authorList>
            <person name="Urakawa H."/>
        </authorList>
    </citation>
    <scope>NUCLEOTIDE SEQUENCE [LARGE SCALE GENOMIC DNA]</scope>
    <source>
        <strain evidence="1 2">FD4</strain>
    </source>
</reference>
<protein>
    <submittedName>
        <fullName evidence="1">Uncharacterized protein</fullName>
    </submittedName>
</protein>
<accession>A0A857D8B6</accession>
<gene>
    <name evidence="1" type="ORF">GQR42_22510</name>
</gene>
<dbReference type="RefSeq" id="WP_158201679.1">
    <property type="nucleotide sequence ID" value="NZ_CP046973.1"/>
</dbReference>